<dbReference type="PROSITE" id="PS50865">
    <property type="entry name" value="ZF_MYND_2"/>
    <property type="match status" value="1"/>
</dbReference>
<dbReference type="PROSITE" id="PS50297">
    <property type="entry name" value="ANK_REP_REGION"/>
    <property type="match status" value="3"/>
</dbReference>
<sequence length="511" mass="55911">MLRVWSSSGEELACMPLAQVRDVRTLKRHLRSTCGLPACFQKLFRIPSAVRKDLNDDLLSVFKSLGQAIDVQLVAVTCSDDTILSLEVLEAVRNSELSAARLLFEAGANTECRDPHGNTPLMLASANGHIQMLCFLLEAGARLNSQDHNQKTALNLAAAHGYAEIVSLLLEAGLDKDWQDVHGTTPLISACIAHHVKVVEVLLAAKASTDKIQQHGSTALMWASAKGHTRIVSLLLEARASTDEGGVDSTALIDAAINDNIDSVYLLLNARAAISSVDKHGKTALAWASSLGHDEVSDLLLTFESRLAHELRIRWQDPLADEDSITQQEREQSGSQGRAGAILNFTDFQSCAPRVGHYRLNHPQQDWVNQAGNTNAEPLRRQVSPDGLCEDAVAVPLCPASRSAVGAVKSLRNDGEPTPRWWLDATAELLGQKAWFVSLAETDAVAPLLPMVQTRPYWHDALWGANAHACGFCGDFADALRCGACKLRFYCSEICQKEEWKYHKAECRRCR</sequence>
<dbReference type="SUPFAM" id="SSF48403">
    <property type="entry name" value="Ankyrin repeat"/>
    <property type="match status" value="1"/>
</dbReference>
<dbReference type="SUPFAM" id="SSF144232">
    <property type="entry name" value="HIT/MYND zinc finger-like"/>
    <property type="match status" value="1"/>
</dbReference>
<organism evidence="9 10">
    <name type="scientific">Symbiodinium microadriaticum</name>
    <name type="common">Dinoflagellate</name>
    <name type="synonym">Zooxanthella microadriatica</name>
    <dbReference type="NCBI Taxonomy" id="2951"/>
    <lineage>
        <taxon>Eukaryota</taxon>
        <taxon>Sar</taxon>
        <taxon>Alveolata</taxon>
        <taxon>Dinophyceae</taxon>
        <taxon>Suessiales</taxon>
        <taxon>Symbiodiniaceae</taxon>
        <taxon>Symbiodinium</taxon>
    </lineage>
</organism>
<keyword evidence="2" id="KW-0677">Repeat</keyword>
<feature type="repeat" description="ANK" evidence="6">
    <location>
        <begin position="182"/>
        <end position="214"/>
    </location>
</feature>
<feature type="repeat" description="ANK" evidence="6">
    <location>
        <begin position="149"/>
        <end position="181"/>
    </location>
</feature>
<dbReference type="OrthoDB" id="46564at2759"/>
<keyword evidence="9" id="KW-0418">Kinase</keyword>
<dbReference type="PANTHER" id="PTHR24173:SF74">
    <property type="entry name" value="ANKYRIN REPEAT DOMAIN-CONTAINING PROTEIN 16"/>
    <property type="match status" value="1"/>
</dbReference>
<dbReference type="GO" id="GO:0008270">
    <property type="term" value="F:zinc ion binding"/>
    <property type="evidence" value="ECO:0007669"/>
    <property type="project" value="UniProtKB-KW"/>
</dbReference>
<dbReference type="SMART" id="SM00248">
    <property type="entry name" value="ANK"/>
    <property type="match status" value="6"/>
</dbReference>
<evidence type="ECO:0000256" key="5">
    <source>
        <dbReference type="ARBA" id="ARBA00023043"/>
    </source>
</evidence>
<keyword evidence="3 7" id="KW-0863">Zinc-finger</keyword>
<evidence type="ECO:0000313" key="9">
    <source>
        <dbReference type="EMBL" id="OLQ01729.1"/>
    </source>
</evidence>
<dbReference type="Pfam" id="PF01753">
    <property type="entry name" value="zf-MYND"/>
    <property type="match status" value="1"/>
</dbReference>
<evidence type="ECO:0000256" key="4">
    <source>
        <dbReference type="ARBA" id="ARBA00022833"/>
    </source>
</evidence>
<evidence type="ECO:0000256" key="1">
    <source>
        <dbReference type="ARBA" id="ARBA00022723"/>
    </source>
</evidence>
<dbReference type="AlphaFoldDB" id="A0A1Q9E2V2"/>
<dbReference type="InterPro" id="IPR002893">
    <property type="entry name" value="Znf_MYND"/>
</dbReference>
<evidence type="ECO:0000256" key="7">
    <source>
        <dbReference type="PROSITE-ProRule" id="PRU00134"/>
    </source>
</evidence>
<dbReference type="EMBL" id="LSRX01000283">
    <property type="protein sequence ID" value="OLQ01729.1"/>
    <property type="molecule type" value="Genomic_DNA"/>
</dbReference>
<dbReference type="InterPro" id="IPR036770">
    <property type="entry name" value="Ankyrin_rpt-contain_sf"/>
</dbReference>
<dbReference type="PROSITE" id="PS50088">
    <property type="entry name" value="ANK_REPEAT"/>
    <property type="match status" value="4"/>
</dbReference>
<name>A0A1Q9E2V2_SYMMI</name>
<keyword evidence="9" id="KW-0808">Transferase</keyword>
<reference evidence="9 10" key="1">
    <citation type="submission" date="2016-02" db="EMBL/GenBank/DDBJ databases">
        <title>Genome analysis of coral dinoflagellate symbionts highlights evolutionary adaptations to a symbiotic lifestyle.</title>
        <authorList>
            <person name="Aranda M."/>
            <person name="Li Y."/>
            <person name="Liew Y.J."/>
            <person name="Baumgarten S."/>
            <person name="Simakov O."/>
            <person name="Wilson M."/>
            <person name="Piel J."/>
            <person name="Ashoor H."/>
            <person name="Bougouffa S."/>
            <person name="Bajic V.B."/>
            <person name="Ryu T."/>
            <person name="Ravasi T."/>
            <person name="Bayer T."/>
            <person name="Micklem G."/>
            <person name="Kim H."/>
            <person name="Bhak J."/>
            <person name="Lajeunesse T.C."/>
            <person name="Voolstra C.R."/>
        </authorList>
    </citation>
    <scope>NUCLEOTIDE SEQUENCE [LARGE SCALE GENOMIC DNA]</scope>
    <source>
        <strain evidence="9 10">CCMP2467</strain>
    </source>
</reference>
<protein>
    <submittedName>
        <fullName evidence="9">Kinase D-interacting substrate of 220 kDa</fullName>
    </submittedName>
</protein>
<feature type="repeat" description="ANK" evidence="6">
    <location>
        <begin position="215"/>
        <end position="247"/>
    </location>
</feature>
<dbReference type="Proteomes" id="UP000186817">
    <property type="component" value="Unassembled WGS sequence"/>
</dbReference>
<keyword evidence="10" id="KW-1185">Reference proteome</keyword>
<accession>A0A1Q9E2V2</accession>
<dbReference type="Gene3D" id="6.10.140.2220">
    <property type="match status" value="1"/>
</dbReference>
<keyword evidence="1" id="KW-0479">Metal-binding</keyword>
<gene>
    <name evidence="9" type="primary">kidins220</name>
    <name evidence="9" type="ORF">AK812_SmicGene15532</name>
</gene>
<evidence type="ECO:0000256" key="2">
    <source>
        <dbReference type="ARBA" id="ARBA00022737"/>
    </source>
</evidence>
<evidence type="ECO:0000313" key="10">
    <source>
        <dbReference type="Proteomes" id="UP000186817"/>
    </source>
</evidence>
<evidence type="ECO:0000256" key="6">
    <source>
        <dbReference type="PROSITE-ProRule" id="PRU00023"/>
    </source>
</evidence>
<comment type="caution">
    <text evidence="9">The sequence shown here is derived from an EMBL/GenBank/DDBJ whole genome shotgun (WGS) entry which is preliminary data.</text>
</comment>
<dbReference type="Pfam" id="PF12796">
    <property type="entry name" value="Ank_2"/>
    <property type="match status" value="2"/>
</dbReference>
<dbReference type="Gene3D" id="1.25.40.20">
    <property type="entry name" value="Ankyrin repeat-containing domain"/>
    <property type="match status" value="3"/>
</dbReference>
<dbReference type="Pfam" id="PF00023">
    <property type="entry name" value="Ank"/>
    <property type="match status" value="2"/>
</dbReference>
<evidence type="ECO:0000256" key="3">
    <source>
        <dbReference type="ARBA" id="ARBA00022771"/>
    </source>
</evidence>
<evidence type="ECO:0000259" key="8">
    <source>
        <dbReference type="PROSITE" id="PS50865"/>
    </source>
</evidence>
<proteinExistence type="predicted"/>
<dbReference type="PANTHER" id="PTHR24173">
    <property type="entry name" value="ANKYRIN REPEAT CONTAINING"/>
    <property type="match status" value="1"/>
</dbReference>
<keyword evidence="4" id="KW-0862">Zinc</keyword>
<dbReference type="InterPro" id="IPR002110">
    <property type="entry name" value="Ankyrin_rpt"/>
</dbReference>
<feature type="domain" description="MYND-type" evidence="8">
    <location>
        <begin position="470"/>
        <end position="507"/>
    </location>
</feature>
<dbReference type="GO" id="GO:0016301">
    <property type="term" value="F:kinase activity"/>
    <property type="evidence" value="ECO:0007669"/>
    <property type="project" value="UniProtKB-KW"/>
</dbReference>
<feature type="repeat" description="ANK" evidence="6">
    <location>
        <begin position="116"/>
        <end position="148"/>
    </location>
</feature>
<keyword evidence="5 6" id="KW-0040">ANK repeat</keyword>